<keyword evidence="3" id="KW-1185">Reference proteome</keyword>
<accession>A0ABD4T1A8</accession>
<name>A0ABD4T1A8_9CYAN</name>
<keyword evidence="2" id="KW-0436">Ligase</keyword>
<reference evidence="2 3" key="1">
    <citation type="journal article" date="2015" name="Genome Announc.">
        <title>Draft Genome Sequence of Filamentous Marine Cyanobacterium Lyngbya confervoides Strain BDU141951.</title>
        <authorList>
            <person name="Chandrababunaidu M.M."/>
            <person name="Sen D."/>
            <person name="Tripathy S."/>
        </authorList>
    </citation>
    <scope>NUCLEOTIDE SEQUENCE [LARGE SCALE GENOMIC DNA]</scope>
    <source>
        <strain evidence="2 3">BDU141951</strain>
    </source>
</reference>
<dbReference type="Proteomes" id="UP000031561">
    <property type="component" value="Unassembled WGS sequence"/>
</dbReference>
<proteinExistence type="predicted"/>
<evidence type="ECO:0000313" key="2">
    <source>
        <dbReference type="EMBL" id="MCM1982385.1"/>
    </source>
</evidence>
<keyword evidence="1" id="KW-0812">Transmembrane</keyword>
<feature type="transmembrane region" description="Helical" evidence="1">
    <location>
        <begin position="99"/>
        <end position="117"/>
    </location>
</feature>
<keyword evidence="1" id="KW-0472">Membrane</keyword>
<feature type="transmembrane region" description="Helical" evidence="1">
    <location>
        <begin position="25"/>
        <end position="44"/>
    </location>
</feature>
<comment type="caution">
    <text evidence="2">The sequence shown here is derived from an EMBL/GenBank/DDBJ whole genome shotgun (WGS) entry which is preliminary data.</text>
</comment>
<feature type="transmembrane region" description="Helical" evidence="1">
    <location>
        <begin position="383"/>
        <end position="403"/>
    </location>
</feature>
<feature type="transmembrane region" description="Helical" evidence="1">
    <location>
        <begin position="304"/>
        <end position="324"/>
    </location>
</feature>
<evidence type="ECO:0000313" key="3">
    <source>
        <dbReference type="Proteomes" id="UP000031561"/>
    </source>
</evidence>
<feature type="transmembrane region" description="Helical" evidence="1">
    <location>
        <begin position="56"/>
        <end position="79"/>
    </location>
</feature>
<feature type="transmembrane region" description="Helical" evidence="1">
    <location>
        <begin position="230"/>
        <end position="255"/>
    </location>
</feature>
<sequence length="475" mass="53047">MNQFPFVNAKTSFSPFARAIATQEFAWLLIALFGITTLGGIAGAPRLVNLLYPLEALLLGLFLYLRFPILYLGLTWWLWILSPLVRRLVDYRSAFTQPSPVLLAPILVSLISGLTLLKCIPRMNQLGGLPYLLALSSICFTYALGLVNFSFLDATEQFLDLLIPLTFGFHIYTNWQLYPQYKQNLRRVFVWAVIVMGGYGVFQFLTAPAWDAYWYVNADYVSGGQPEPFAIRVWSTLNSAGPFAGVMMSGLLILLDVPGPQKYLASGLGFMAFLLSQHRTSWLGWVLGILTITGSSTPKRQIKLLITLGLLVLFVIFLANLDLFSEVISSRFGSFLSLEEDGSGRVRREEYAEFLTPALSQIVGNGLGGLLHDSGILYSLLNFGWIALLIYLGGLFLPLLRLFQSKYAQQDMFLIICRSIPLSILIQSATVVSFLGVYGFLLWVITSYGIAGDKYYFNLEKNADYLGKISIPQQE</sequence>
<feature type="transmembrane region" description="Helical" evidence="1">
    <location>
        <begin position="189"/>
        <end position="210"/>
    </location>
</feature>
<dbReference type="RefSeq" id="WP_166281091.1">
    <property type="nucleotide sequence ID" value="NZ_JTHE03000038.1"/>
</dbReference>
<protein>
    <submittedName>
        <fullName evidence="2">O-antigen ligase domain-containing protein</fullName>
    </submittedName>
</protein>
<dbReference type="GO" id="GO:0016874">
    <property type="term" value="F:ligase activity"/>
    <property type="evidence" value="ECO:0007669"/>
    <property type="project" value="UniProtKB-KW"/>
</dbReference>
<organism evidence="2 3">
    <name type="scientific">Lyngbya confervoides BDU141951</name>
    <dbReference type="NCBI Taxonomy" id="1574623"/>
    <lineage>
        <taxon>Bacteria</taxon>
        <taxon>Bacillati</taxon>
        <taxon>Cyanobacteriota</taxon>
        <taxon>Cyanophyceae</taxon>
        <taxon>Oscillatoriophycideae</taxon>
        <taxon>Oscillatoriales</taxon>
        <taxon>Microcoleaceae</taxon>
        <taxon>Lyngbya</taxon>
    </lineage>
</organism>
<evidence type="ECO:0000256" key="1">
    <source>
        <dbReference type="SAM" id="Phobius"/>
    </source>
</evidence>
<dbReference type="AlphaFoldDB" id="A0ABD4T1A8"/>
<feature type="transmembrane region" description="Helical" evidence="1">
    <location>
        <begin position="129"/>
        <end position="152"/>
    </location>
</feature>
<gene>
    <name evidence="2" type="ORF">QQ91_0006025</name>
</gene>
<feature type="transmembrane region" description="Helical" evidence="1">
    <location>
        <begin position="424"/>
        <end position="445"/>
    </location>
</feature>
<dbReference type="EMBL" id="JTHE03000038">
    <property type="protein sequence ID" value="MCM1982385.1"/>
    <property type="molecule type" value="Genomic_DNA"/>
</dbReference>
<keyword evidence="1" id="KW-1133">Transmembrane helix</keyword>